<dbReference type="GO" id="GO:0015628">
    <property type="term" value="P:protein secretion by the type II secretion system"/>
    <property type="evidence" value="ECO:0007669"/>
    <property type="project" value="TreeGrafter"/>
</dbReference>
<dbReference type="RefSeq" id="WP_061971220.1">
    <property type="nucleotide sequence ID" value="NZ_FMAV01000001.1"/>
</dbReference>
<dbReference type="InterPro" id="IPR051675">
    <property type="entry name" value="Endo/Exo/Phosphatase_dom_1"/>
</dbReference>
<dbReference type="AlphaFoldDB" id="A0A0V8JFG3"/>
<accession>A0A0V8JFG3</accession>
<protein>
    <recommendedName>
        <fullName evidence="2">Helix-hairpin-helix DNA-binding motif class 1 domain-containing protein</fullName>
    </recommendedName>
</protein>
<keyword evidence="1" id="KW-0472">Membrane</keyword>
<dbReference type="InterPro" id="IPR019554">
    <property type="entry name" value="Soluble_ligand-bd"/>
</dbReference>
<dbReference type="Gene3D" id="1.10.150.310">
    <property type="entry name" value="Tex RuvX-like domain-like"/>
    <property type="match status" value="1"/>
</dbReference>
<feature type="domain" description="Helix-hairpin-helix DNA-binding motif class 1" evidence="2">
    <location>
        <begin position="198"/>
        <end position="217"/>
    </location>
</feature>
<dbReference type="Proteomes" id="UP000054099">
    <property type="component" value="Unassembled WGS sequence"/>
</dbReference>
<dbReference type="GO" id="GO:0003677">
    <property type="term" value="F:DNA binding"/>
    <property type="evidence" value="ECO:0007669"/>
    <property type="project" value="InterPro"/>
</dbReference>
<dbReference type="GO" id="GO:0006281">
    <property type="term" value="P:DNA repair"/>
    <property type="evidence" value="ECO:0007669"/>
    <property type="project" value="InterPro"/>
</dbReference>
<reference evidence="3 4" key="1">
    <citation type="journal article" date="2014" name="Antonie Van Leeuwenhoek">
        <title>Fictibacillus enclensis sp. nov., isolated from marine sediment.</title>
        <authorList>
            <person name="Dastager S.G."/>
            <person name="Mawlankar R."/>
            <person name="Srinivasan K."/>
            <person name="Tang S.K."/>
            <person name="Lee J.C."/>
            <person name="Ramana V.V."/>
            <person name="Shouche Y.S."/>
        </authorList>
    </citation>
    <scope>NUCLEOTIDE SEQUENCE [LARGE SCALE GENOMIC DNA]</scope>
    <source>
        <strain evidence="3 4">NIO-1003</strain>
    </source>
</reference>
<feature type="transmembrane region" description="Helical" evidence="1">
    <location>
        <begin position="12"/>
        <end position="30"/>
    </location>
</feature>
<dbReference type="SUPFAM" id="SSF47781">
    <property type="entry name" value="RuvA domain 2-like"/>
    <property type="match status" value="1"/>
</dbReference>
<dbReference type="GO" id="GO:0015627">
    <property type="term" value="C:type II protein secretion system complex"/>
    <property type="evidence" value="ECO:0007669"/>
    <property type="project" value="TreeGrafter"/>
</dbReference>
<dbReference type="InterPro" id="IPR003583">
    <property type="entry name" value="Hlx-hairpin-Hlx_DNA-bd_motif"/>
</dbReference>
<dbReference type="SMART" id="SM00278">
    <property type="entry name" value="HhH1"/>
    <property type="match status" value="2"/>
</dbReference>
<organism evidence="3 4">
    <name type="scientific">Fictibacillus enclensis</name>
    <dbReference type="NCBI Taxonomy" id="1017270"/>
    <lineage>
        <taxon>Bacteria</taxon>
        <taxon>Bacillati</taxon>
        <taxon>Bacillota</taxon>
        <taxon>Bacilli</taxon>
        <taxon>Bacillales</taxon>
        <taxon>Fictibacillaceae</taxon>
        <taxon>Fictibacillus</taxon>
    </lineage>
</organism>
<dbReference type="EMBL" id="LNQN01000001">
    <property type="protein sequence ID" value="KSU85827.1"/>
    <property type="molecule type" value="Genomic_DNA"/>
</dbReference>
<dbReference type="Gene3D" id="3.10.560.10">
    <property type="entry name" value="Outer membrane lipoprotein wza domain like"/>
    <property type="match status" value="1"/>
</dbReference>
<evidence type="ECO:0000313" key="4">
    <source>
        <dbReference type="Proteomes" id="UP000054099"/>
    </source>
</evidence>
<dbReference type="PANTHER" id="PTHR21180:SF32">
    <property type="entry name" value="ENDONUCLEASE_EXONUCLEASE_PHOSPHATASE FAMILY DOMAIN-CONTAINING PROTEIN 1"/>
    <property type="match status" value="1"/>
</dbReference>
<dbReference type="InterPro" id="IPR004509">
    <property type="entry name" value="Competence_ComEA_HhH"/>
</dbReference>
<dbReference type="PANTHER" id="PTHR21180">
    <property type="entry name" value="ENDONUCLEASE/EXONUCLEASE/PHOSPHATASE FAMILY DOMAIN-CONTAINING PROTEIN 1"/>
    <property type="match status" value="1"/>
</dbReference>
<evidence type="ECO:0000313" key="3">
    <source>
        <dbReference type="EMBL" id="KSU85827.1"/>
    </source>
</evidence>
<feature type="domain" description="Helix-hairpin-helix DNA-binding motif class 1" evidence="2">
    <location>
        <begin position="168"/>
        <end position="187"/>
    </location>
</feature>
<dbReference type="Pfam" id="PF12836">
    <property type="entry name" value="HHH_3"/>
    <property type="match status" value="1"/>
</dbReference>
<proteinExistence type="predicted"/>
<sequence length="221" mass="23989">MLKKYEVWFRKLRYILPAVLVVGIGAVYVYEQKVPTEETAIEELPQELTAKELNAAQSPVKESQKPANLQPAKIMLDIKGAVVRPGVYEMKEGDRVIDAVEKAGGFTKSAEQRSVNLSGKVKDEMLLYILEKGEEATVPARGDTLGNGAGQETDSGQAAVNINTANDQELQTITGIGPSKAKAIITFREENGGFKTVDDLLNVPGIGEKSLENMRAQVTVD</sequence>
<keyword evidence="1" id="KW-0812">Transmembrane</keyword>
<dbReference type="NCBIfam" id="TIGR00426">
    <property type="entry name" value="competence protein ComEA helix-hairpin-helix repeat region"/>
    <property type="match status" value="1"/>
</dbReference>
<dbReference type="InterPro" id="IPR010994">
    <property type="entry name" value="RuvA_2-like"/>
</dbReference>
<keyword evidence="1" id="KW-1133">Transmembrane helix</keyword>
<keyword evidence="4" id="KW-1185">Reference proteome</keyword>
<dbReference type="OrthoDB" id="9790239at2"/>
<comment type="caution">
    <text evidence="3">The sequence shown here is derived from an EMBL/GenBank/DDBJ whole genome shotgun (WGS) entry which is preliminary data.</text>
</comment>
<gene>
    <name evidence="3" type="ORF">AS030_10150</name>
</gene>
<evidence type="ECO:0000256" key="1">
    <source>
        <dbReference type="SAM" id="Phobius"/>
    </source>
</evidence>
<name>A0A0V8JFG3_9BACL</name>
<dbReference type="Pfam" id="PF10531">
    <property type="entry name" value="SLBB"/>
    <property type="match status" value="1"/>
</dbReference>
<evidence type="ECO:0000259" key="2">
    <source>
        <dbReference type="SMART" id="SM00278"/>
    </source>
</evidence>